<dbReference type="Proteomes" id="UP001470230">
    <property type="component" value="Unassembled WGS sequence"/>
</dbReference>
<keyword evidence="3" id="KW-1185">Reference proteome</keyword>
<name>A0ABR2IQT5_9EUKA</name>
<proteinExistence type="predicted"/>
<accession>A0ABR2IQT5</accession>
<gene>
    <name evidence="2" type="ORF">M9Y10_009891</name>
</gene>
<evidence type="ECO:0000313" key="2">
    <source>
        <dbReference type="EMBL" id="KAK8866922.1"/>
    </source>
</evidence>
<feature type="compositionally biased region" description="Polar residues" evidence="1">
    <location>
        <begin position="53"/>
        <end position="65"/>
    </location>
</feature>
<evidence type="ECO:0000313" key="3">
    <source>
        <dbReference type="Proteomes" id="UP001470230"/>
    </source>
</evidence>
<protein>
    <submittedName>
        <fullName evidence="2">Uncharacterized protein</fullName>
    </submittedName>
</protein>
<sequence>FGVLKKEIANYEKKNAIPEDIARYKYIYKMLKNIWKRMNIKVLEEGWKIPGFSNDNELSSNVNTESSDELEEITNTDDTDYHPSSDEDNSS</sequence>
<feature type="region of interest" description="Disordered" evidence="1">
    <location>
        <begin position="53"/>
        <end position="91"/>
    </location>
</feature>
<dbReference type="EMBL" id="JAPFFF010000015">
    <property type="protein sequence ID" value="KAK8866922.1"/>
    <property type="molecule type" value="Genomic_DNA"/>
</dbReference>
<feature type="non-terminal residue" evidence="2">
    <location>
        <position position="1"/>
    </location>
</feature>
<organism evidence="2 3">
    <name type="scientific">Tritrichomonas musculus</name>
    <dbReference type="NCBI Taxonomy" id="1915356"/>
    <lineage>
        <taxon>Eukaryota</taxon>
        <taxon>Metamonada</taxon>
        <taxon>Parabasalia</taxon>
        <taxon>Tritrichomonadida</taxon>
        <taxon>Tritrichomonadidae</taxon>
        <taxon>Tritrichomonas</taxon>
    </lineage>
</organism>
<reference evidence="2 3" key="1">
    <citation type="submission" date="2024-04" db="EMBL/GenBank/DDBJ databases">
        <title>Tritrichomonas musculus Genome.</title>
        <authorList>
            <person name="Alves-Ferreira E."/>
            <person name="Grigg M."/>
            <person name="Lorenzi H."/>
            <person name="Galac M."/>
        </authorList>
    </citation>
    <scope>NUCLEOTIDE SEQUENCE [LARGE SCALE GENOMIC DNA]</scope>
    <source>
        <strain evidence="2 3">EAF2021</strain>
    </source>
</reference>
<feature type="compositionally biased region" description="Acidic residues" evidence="1">
    <location>
        <begin position="66"/>
        <end position="78"/>
    </location>
</feature>
<comment type="caution">
    <text evidence="2">The sequence shown here is derived from an EMBL/GenBank/DDBJ whole genome shotgun (WGS) entry which is preliminary data.</text>
</comment>
<evidence type="ECO:0000256" key="1">
    <source>
        <dbReference type="SAM" id="MobiDB-lite"/>
    </source>
</evidence>